<dbReference type="GO" id="GO:0006508">
    <property type="term" value="P:proteolysis"/>
    <property type="evidence" value="ECO:0007669"/>
    <property type="project" value="UniProtKB-KW"/>
</dbReference>
<dbReference type="Gene3D" id="1.20.120.980">
    <property type="entry name" value="Serine carboxypeptidase S28, SKS domain"/>
    <property type="match status" value="1"/>
</dbReference>
<comment type="similarity">
    <text evidence="1">Belongs to the peptidase S28 family.</text>
</comment>
<dbReference type="PANTHER" id="PTHR11010">
    <property type="entry name" value="PROTEASE S28 PRO-X CARBOXYPEPTIDASE-RELATED"/>
    <property type="match status" value="1"/>
</dbReference>
<keyword evidence="4" id="KW-0378">Hydrolase</keyword>
<dbReference type="SUPFAM" id="SSF53474">
    <property type="entry name" value="alpha/beta-Hydrolases"/>
    <property type="match status" value="1"/>
</dbReference>
<reference evidence="7" key="1">
    <citation type="journal article" date="2015" name="PLoS Genet.">
        <title>Genome Sequence and Transcriptome Analyses of Chrysochromulina tobin: Metabolic Tools for Enhanced Algal Fitness in the Prominent Order Prymnesiales (Haptophyceae).</title>
        <authorList>
            <person name="Hovde B.T."/>
            <person name="Deodato C.R."/>
            <person name="Hunsperger H.M."/>
            <person name="Ryken S.A."/>
            <person name="Yost W."/>
            <person name="Jha R.K."/>
            <person name="Patterson J."/>
            <person name="Monnat R.J. Jr."/>
            <person name="Barlow S.B."/>
            <person name="Starkenburg S.R."/>
            <person name="Cattolico R.A."/>
        </authorList>
    </citation>
    <scope>NUCLEOTIDE SEQUENCE</scope>
    <source>
        <strain evidence="7">CCMP291</strain>
    </source>
</reference>
<gene>
    <name evidence="6" type="ORF">Ctob_000407</name>
</gene>
<dbReference type="InterPro" id="IPR008758">
    <property type="entry name" value="Peptidase_S28"/>
</dbReference>
<keyword evidence="5" id="KW-0325">Glycoprotein</keyword>
<dbReference type="Gene3D" id="3.40.50.1820">
    <property type="entry name" value="alpha/beta hydrolase"/>
    <property type="match status" value="1"/>
</dbReference>
<dbReference type="InterPro" id="IPR042269">
    <property type="entry name" value="Ser_carbopepase_S28_SKS"/>
</dbReference>
<evidence type="ECO:0000256" key="5">
    <source>
        <dbReference type="ARBA" id="ARBA00023180"/>
    </source>
</evidence>
<proteinExistence type="inferred from homology"/>
<dbReference type="GO" id="GO:0070008">
    <property type="term" value="F:serine-type exopeptidase activity"/>
    <property type="evidence" value="ECO:0007669"/>
    <property type="project" value="InterPro"/>
</dbReference>
<dbReference type="Proteomes" id="UP000037460">
    <property type="component" value="Unassembled WGS sequence"/>
</dbReference>
<accession>A0A0M0JDC5</accession>
<protein>
    <submittedName>
        <fullName evidence="6">Uncharacterized protein</fullName>
    </submittedName>
</protein>
<dbReference type="OrthoDB" id="406761at2759"/>
<keyword evidence="7" id="KW-1185">Reference proteome</keyword>
<evidence type="ECO:0000256" key="3">
    <source>
        <dbReference type="ARBA" id="ARBA00022729"/>
    </source>
</evidence>
<evidence type="ECO:0000313" key="7">
    <source>
        <dbReference type="Proteomes" id="UP000037460"/>
    </source>
</evidence>
<dbReference type="InterPro" id="IPR029058">
    <property type="entry name" value="AB_hydrolase_fold"/>
</dbReference>
<evidence type="ECO:0000313" key="6">
    <source>
        <dbReference type="EMBL" id="KOO24465.1"/>
    </source>
</evidence>
<sequence>MLTTMATTVAATMNGTLHTMTGTPQHELRLPPRSAFPAARYFTTLQDHLDPGNTKTWQQAYFVNDTFFDGSGPVFVCVGGEGPALDGSAVVSSVHCNDAVELMPRVNALMLAVEHRYYGCHNTSACPYSSHDSEPLRFLSSRQALADLATFHSFATREFSLTSANKWVSFGGSYPGMLAGWFRVLYPELVHASVSSSAPVVAKLDMNEYWDVGSKAYSLPSVGGSDECYTDIKTGHAMIGELMGTATGNAQLAHLFPRQVSSPASLNTTSGQRAFAGNGIIDFPAQGNDPTCTSSNCNIDKICATVRDGPSSKTPLERLSTLAGGPGAPVPVQTRALSMVEQLSSDAATVSKLHRELDYWGYQTCTEFGFYQTCEVGTACMFTQGLVLLPEFTATCQAWQITPAMIKKSIDATNAFYGADRPDLARNATRILYVNGNVDPWSGLSILKSPSPLLPTLMVEGASHHAWTHPAQPSDQPSVVAAKQAINKQVLAWLAEP</sequence>
<keyword evidence="2" id="KW-0645">Protease</keyword>
<dbReference type="EMBL" id="JWZX01003090">
    <property type="protein sequence ID" value="KOO24465.1"/>
    <property type="molecule type" value="Genomic_DNA"/>
</dbReference>
<dbReference type="Pfam" id="PF05577">
    <property type="entry name" value="Peptidase_S28"/>
    <property type="match status" value="1"/>
</dbReference>
<evidence type="ECO:0000256" key="2">
    <source>
        <dbReference type="ARBA" id="ARBA00022670"/>
    </source>
</evidence>
<evidence type="ECO:0000256" key="4">
    <source>
        <dbReference type="ARBA" id="ARBA00022801"/>
    </source>
</evidence>
<dbReference type="PANTHER" id="PTHR11010:SF11">
    <property type="entry name" value="THYMUS-SPECIFIC SERINE PROTEASE"/>
    <property type="match status" value="1"/>
</dbReference>
<keyword evidence="3" id="KW-0732">Signal</keyword>
<organism evidence="6 7">
    <name type="scientific">Chrysochromulina tobinii</name>
    <dbReference type="NCBI Taxonomy" id="1460289"/>
    <lineage>
        <taxon>Eukaryota</taxon>
        <taxon>Haptista</taxon>
        <taxon>Haptophyta</taxon>
        <taxon>Prymnesiophyceae</taxon>
        <taxon>Prymnesiales</taxon>
        <taxon>Chrysochromulinaceae</taxon>
        <taxon>Chrysochromulina</taxon>
    </lineage>
</organism>
<name>A0A0M0JDC5_9EUKA</name>
<dbReference type="AlphaFoldDB" id="A0A0M0JDC5"/>
<dbReference type="GO" id="GO:0008239">
    <property type="term" value="F:dipeptidyl-peptidase activity"/>
    <property type="evidence" value="ECO:0007669"/>
    <property type="project" value="TreeGrafter"/>
</dbReference>
<comment type="caution">
    <text evidence="6">The sequence shown here is derived from an EMBL/GenBank/DDBJ whole genome shotgun (WGS) entry which is preliminary data.</text>
</comment>
<evidence type="ECO:0000256" key="1">
    <source>
        <dbReference type="ARBA" id="ARBA00011079"/>
    </source>
</evidence>